<dbReference type="Gene3D" id="2.80.10.50">
    <property type="match status" value="1"/>
</dbReference>
<comment type="caution">
    <text evidence="2">The sequence shown here is derived from an EMBL/GenBank/DDBJ whole genome shotgun (WGS) entry which is preliminary data.</text>
</comment>
<dbReference type="EMBL" id="JBEXIP010000070">
    <property type="protein sequence ID" value="MET8438771.1"/>
    <property type="molecule type" value="Genomic_DNA"/>
</dbReference>
<sequence length="164" mass="17997">MKSLKSLRLAVPMGFAALMLTVAGSISPASAAITYWSYANDYEGNCLASSTTTDNVWTATCDDGLSTRNWQWGSSHTDSHGYQWRQLVSRANGHCLTTDNETQNNAVWTSPCGNAPDQWWSGDNNGLQNENGNHLRSSANGDAVYTSPPYLVEAERYVWWGAHS</sequence>
<dbReference type="SUPFAM" id="SSF50370">
    <property type="entry name" value="Ricin B-like lectins"/>
    <property type="match status" value="1"/>
</dbReference>
<evidence type="ECO:0008006" key="4">
    <source>
        <dbReference type="Google" id="ProtNLM"/>
    </source>
</evidence>
<proteinExistence type="predicted"/>
<dbReference type="Proteomes" id="UP001550044">
    <property type="component" value="Unassembled WGS sequence"/>
</dbReference>
<dbReference type="PROSITE" id="PS50231">
    <property type="entry name" value="RICIN_B_LECTIN"/>
    <property type="match status" value="1"/>
</dbReference>
<accession>A0ABV2ULR2</accession>
<organism evidence="2 3">
    <name type="scientific">Streptomyces sp. 900116325</name>
    <dbReference type="NCBI Taxonomy" id="3154295"/>
    <lineage>
        <taxon>Bacteria</taxon>
        <taxon>Bacillati</taxon>
        <taxon>Actinomycetota</taxon>
        <taxon>Actinomycetes</taxon>
        <taxon>Kitasatosporales</taxon>
        <taxon>Streptomycetaceae</taxon>
        <taxon>Streptomyces</taxon>
    </lineage>
</organism>
<reference evidence="2 3" key="1">
    <citation type="submission" date="2024-06" db="EMBL/GenBank/DDBJ databases">
        <title>The Natural Products Discovery Center: Release of the First 8490 Sequenced Strains for Exploring Actinobacteria Biosynthetic Diversity.</title>
        <authorList>
            <person name="Kalkreuter E."/>
            <person name="Kautsar S.A."/>
            <person name="Yang D."/>
            <person name="Bader C.D."/>
            <person name="Teijaro C.N."/>
            <person name="Fluegel L."/>
            <person name="Davis C.M."/>
            <person name="Simpson J.R."/>
            <person name="Lauterbach L."/>
            <person name="Steele A.D."/>
            <person name="Gui C."/>
            <person name="Meng S."/>
            <person name="Li G."/>
            <person name="Viehrig K."/>
            <person name="Ye F."/>
            <person name="Su P."/>
            <person name="Kiefer A.F."/>
            <person name="Nichols A."/>
            <person name="Cepeda A.J."/>
            <person name="Yan W."/>
            <person name="Fan B."/>
            <person name="Jiang Y."/>
            <person name="Adhikari A."/>
            <person name="Zheng C.-J."/>
            <person name="Schuster L."/>
            <person name="Cowan T.M."/>
            <person name="Smanski M.J."/>
            <person name="Chevrette M.G."/>
            <person name="De Carvalho L.P.S."/>
            <person name="Shen B."/>
        </authorList>
    </citation>
    <scope>NUCLEOTIDE SEQUENCE [LARGE SCALE GENOMIC DNA]</scope>
    <source>
        <strain evidence="2 3">NPDC005137</strain>
    </source>
</reference>
<evidence type="ECO:0000313" key="2">
    <source>
        <dbReference type="EMBL" id="MET8438771.1"/>
    </source>
</evidence>
<feature type="signal peptide" evidence="1">
    <location>
        <begin position="1"/>
        <end position="31"/>
    </location>
</feature>
<feature type="chain" id="PRO_5045964599" description="Ricin B lectin domain-containing protein" evidence="1">
    <location>
        <begin position="32"/>
        <end position="164"/>
    </location>
</feature>
<evidence type="ECO:0000313" key="3">
    <source>
        <dbReference type="Proteomes" id="UP001550044"/>
    </source>
</evidence>
<dbReference type="InterPro" id="IPR035992">
    <property type="entry name" value="Ricin_B-like_lectins"/>
</dbReference>
<evidence type="ECO:0000256" key="1">
    <source>
        <dbReference type="SAM" id="SignalP"/>
    </source>
</evidence>
<keyword evidence="1" id="KW-0732">Signal</keyword>
<gene>
    <name evidence="2" type="ORF">ABZV61_40040</name>
</gene>
<dbReference type="RefSeq" id="WP_356500102.1">
    <property type="nucleotide sequence ID" value="NZ_JBEXEF010000148.1"/>
</dbReference>
<name>A0ABV2ULR2_9ACTN</name>
<keyword evidence="3" id="KW-1185">Reference proteome</keyword>
<protein>
    <recommendedName>
        <fullName evidence="4">Ricin B lectin domain-containing protein</fullName>
    </recommendedName>
</protein>